<keyword evidence="10" id="KW-1133">Transmembrane helix</keyword>
<comment type="caution">
    <text evidence="15">The sequence shown here is derived from an EMBL/GenBank/DDBJ whole genome shotgun (WGS) entry which is preliminary data.</text>
</comment>
<keyword evidence="8" id="KW-0479">Metal-binding</keyword>
<dbReference type="GO" id="GO:0000139">
    <property type="term" value="C:Golgi membrane"/>
    <property type="evidence" value="ECO:0007669"/>
    <property type="project" value="UniProtKB-SubCell"/>
</dbReference>
<evidence type="ECO:0000256" key="8">
    <source>
        <dbReference type="ARBA" id="ARBA00022723"/>
    </source>
</evidence>
<evidence type="ECO:0000256" key="1">
    <source>
        <dbReference type="ARBA" id="ARBA00001936"/>
    </source>
</evidence>
<keyword evidence="5" id="KW-0328">Glycosyltransferase</keyword>
<comment type="subcellular location">
    <subcellularLocation>
        <location evidence="2">Golgi apparatus membrane</location>
        <topology evidence="2">Single-pass type II membrane protein</topology>
    </subcellularLocation>
</comment>
<evidence type="ECO:0000256" key="11">
    <source>
        <dbReference type="ARBA" id="ARBA00023034"/>
    </source>
</evidence>
<dbReference type="GO" id="GO:0047223">
    <property type="term" value="F:beta-1,3-galactosyl-O-glycosyl-glycoprotein beta-1,3-N-acetylglucosaminyltransferase activity"/>
    <property type="evidence" value="ECO:0007669"/>
    <property type="project" value="TreeGrafter"/>
</dbReference>
<dbReference type="GO" id="GO:0016266">
    <property type="term" value="P:protein O-linked glycosylation via N-acetyl-galactosamine"/>
    <property type="evidence" value="ECO:0007669"/>
    <property type="project" value="TreeGrafter"/>
</dbReference>
<dbReference type="Pfam" id="PF03071">
    <property type="entry name" value="GNT-I"/>
    <property type="match status" value="2"/>
</dbReference>
<evidence type="ECO:0000256" key="13">
    <source>
        <dbReference type="ARBA" id="ARBA00023211"/>
    </source>
</evidence>
<comment type="cofactor">
    <cofactor evidence="1">
        <name>Mn(2+)</name>
        <dbReference type="ChEBI" id="CHEBI:29035"/>
    </cofactor>
</comment>
<evidence type="ECO:0000256" key="9">
    <source>
        <dbReference type="ARBA" id="ARBA00022968"/>
    </source>
</evidence>
<evidence type="ECO:0000256" key="5">
    <source>
        <dbReference type="ARBA" id="ARBA00022676"/>
    </source>
</evidence>
<protein>
    <recommendedName>
        <fullName evidence="14">ILEI/PANDER domain-containing protein</fullName>
    </recommendedName>
</protein>
<comment type="similarity">
    <text evidence="4">Belongs to the glycosyltransferase 13 family.</text>
</comment>
<dbReference type="PANTHER" id="PTHR46396:SF2">
    <property type="entry name" value="ILEI_PANDER DOMAIN-CONTAINING PROTEIN"/>
    <property type="match status" value="1"/>
</dbReference>
<dbReference type="GO" id="GO:0046872">
    <property type="term" value="F:metal ion binding"/>
    <property type="evidence" value="ECO:0007669"/>
    <property type="project" value="UniProtKB-KW"/>
</dbReference>
<evidence type="ECO:0000256" key="12">
    <source>
        <dbReference type="ARBA" id="ARBA00023136"/>
    </source>
</evidence>
<evidence type="ECO:0000256" key="4">
    <source>
        <dbReference type="ARBA" id="ARBA00006492"/>
    </source>
</evidence>
<sequence length="1145" mass="129549">MEVWSGADGWGLRAYSCYHQCHLSINCNHSATCHPSATLASEGLTLPPGTGRHTPQPGEGITLTVLNQRQGSLIFHKVFPLRLYWAHWADLDWHMKHIAPGRIVIMAVSVSGIYGLRHAALRLAAHGSLFARHLPPTAHWTWVFIMGGRTISETSHINTQMHLPHHVHVLLPLSSIPHPPKSHSRWQYCENHGAMGGLCDEVSPDPLPPPIPSPVVKQDQLTPIPVIVTAGKRHQYLYHTLTTLMTAPGAVHHNILVILGDAPASTTFLLHLLNVNYTTLPVYGHHNNKLFRYYRAVFNHVAVTFPNAPAAIFLDEDVEVSPDFFSYFSQTLWLLNYDPSIYCINAHSATGYSEHTFQPKRLLRGSVQVQWGYAVSLDFVREALQKWPLGKSDTGIVIYDYWLYKVVRQGRECVFPEMSRTLHYGMGTNAAPYTIEKAFFNKPLVRNSGITLAGVDQLSLSNWEKELSYNISKAILITGNPCTSTQFITTDFPHQRHHVFYYRLDEDPEGGGGPDMTQAVHLHDCVGTWSFSEQGQHCGVTIVALSPTSLLYLVGVPYSPYSHLRPSHLPLWHINTIPEMEFQEIEKAMNFKRFVPGLANANITLDQFLHVFPLRLYWAHWADLDWHMKHIAPGRIVIMAVSVSGIYGLRHAALRLAAHGSLFARHLPPTAHWTWVFIMGGRTISETTHINTQMHLPHHVHVLLPLSSIPHPPKSHSRWQYCENHGAMGGLCDEVSPDPLPPPIPSPVVKQDQLTPIPVIVTAGKRHQYLYHTLTTLMTAPGAVHHNILVILGDAPASTTFLLHLLNVNYTTLPVYGHHNNKLFRYYRAVFNHVAVTFPNAPAAIFLDEDVEVSPDFFSYFSQTLWLLNYDPSIYCINAHSATGFRGLAHDPSTVLRARVQVSWGYAISLNFIHKLITIWPEDINHKDTVLYDAWVYLHASQGRECVFPEVSRTRHYGIGVNTDAWSTEQWFLTQPLVTHSHVHLSNITDLTLKTWQHKFLSTLQHATFLTTNPCLPTFIPSVNTSTYFIFCYALNRKLEGNLNYQNFYFAAKCLNAWGVSEQGLHEGILTIRTSLLTTVYLVGTPYSPYGYLCPKHILPWSYDELSDDDEQHVVDRIRQHEIGEYYIANSNVKEDTLLYLLFHH</sequence>
<dbReference type="Pfam" id="PF15711">
    <property type="entry name" value="ILEI"/>
    <property type="match status" value="1"/>
</dbReference>
<evidence type="ECO:0000256" key="10">
    <source>
        <dbReference type="ARBA" id="ARBA00022989"/>
    </source>
</evidence>
<comment type="pathway">
    <text evidence="3">Protein modification; protein glycosylation.</text>
</comment>
<keyword evidence="13" id="KW-0464">Manganese</keyword>
<dbReference type="SUPFAM" id="SSF53448">
    <property type="entry name" value="Nucleotide-diphospho-sugar transferases"/>
    <property type="match status" value="2"/>
</dbReference>
<evidence type="ECO:0000256" key="3">
    <source>
        <dbReference type="ARBA" id="ARBA00004922"/>
    </source>
</evidence>
<dbReference type="InterPro" id="IPR029044">
    <property type="entry name" value="Nucleotide-diphossugar_trans"/>
</dbReference>
<dbReference type="EMBL" id="JAWZYT010000743">
    <property type="protein sequence ID" value="KAK4319546.1"/>
    <property type="molecule type" value="Genomic_DNA"/>
</dbReference>
<proteinExistence type="inferred from homology"/>
<evidence type="ECO:0000256" key="6">
    <source>
        <dbReference type="ARBA" id="ARBA00022679"/>
    </source>
</evidence>
<evidence type="ECO:0000256" key="7">
    <source>
        <dbReference type="ARBA" id="ARBA00022692"/>
    </source>
</evidence>
<gene>
    <name evidence="15" type="ORF">Pmani_009532</name>
</gene>
<dbReference type="InterPro" id="IPR052463">
    <property type="entry name" value="O-linked_mannose_GnT"/>
</dbReference>
<dbReference type="AlphaFoldDB" id="A0AAE1Q400"/>
<dbReference type="PANTHER" id="PTHR46396">
    <property type="entry name" value="PROTEIN O-LINKED-MANNOSE BETA-1,2-N-ACETYLGLUCOSAMINYLTRANSFERASE 1"/>
    <property type="match status" value="1"/>
</dbReference>
<evidence type="ECO:0000259" key="14">
    <source>
        <dbReference type="Pfam" id="PF15711"/>
    </source>
</evidence>
<keyword evidence="9" id="KW-0735">Signal-anchor</keyword>
<keyword evidence="7" id="KW-0812">Transmembrane</keyword>
<dbReference type="Gene3D" id="3.90.550.10">
    <property type="entry name" value="Spore Coat Polysaccharide Biosynthesis Protein SpsA, Chain A"/>
    <property type="match status" value="2"/>
</dbReference>
<dbReference type="InterPro" id="IPR004139">
    <property type="entry name" value="Glyco_trans_13"/>
</dbReference>
<name>A0AAE1Q400_9EUCA</name>
<accession>A0AAE1Q400</accession>
<keyword evidence="16" id="KW-1185">Reference proteome</keyword>
<evidence type="ECO:0000313" key="16">
    <source>
        <dbReference type="Proteomes" id="UP001292094"/>
    </source>
</evidence>
<evidence type="ECO:0000313" key="15">
    <source>
        <dbReference type="EMBL" id="KAK4319546.1"/>
    </source>
</evidence>
<dbReference type="InterPro" id="IPR039477">
    <property type="entry name" value="ILEI/PANDER_dom"/>
</dbReference>
<evidence type="ECO:0000256" key="2">
    <source>
        <dbReference type="ARBA" id="ARBA00004323"/>
    </source>
</evidence>
<feature type="domain" description="ILEI/PANDER" evidence="14">
    <location>
        <begin position="60"/>
        <end position="145"/>
    </location>
</feature>
<organism evidence="15 16">
    <name type="scientific">Petrolisthes manimaculis</name>
    <dbReference type="NCBI Taxonomy" id="1843537"/>
    <lineage>
        <taxon>Eukaryota</taxon>
        <taxon>Metazoa</taxon>
        <taxon>Ecdysozoa</taxon>
        <taxon>Arthropoda</taxon>
        <taxon>Crustacea</taxon>
        <taxon>Multicrustacea</taxon>
        <taxon>Malacostraca</taxon>
        <taxon>Eumalacostraca</taxon>
        <taxon>Eucarida</taxon>
        <taxon>Decapoda</taxon>
        <taxon>Pleocyemata</taxon>
        <taxon>Anomura</taxon>
        <taxon>Galatheoidea</taxon>
        <taxon>Porcellanidae</taxon>
        <taxon>Petrolisthes</taxon>
    </lineage>
</organism>
<keyword evidence="11" id="KW-0333">Golgi apparatus</keyword>
<keyword evidence="12" id="KW-0472">Membrane</keyword>
<dbReference type="Proteomes" id="UP001292094">
    <property type="component" value="Unassembled WGS sequence"/>
</dbReference>
<keyword evidence="6" id="KW-0808">Transferase</keyword>
<reference evidence="15" key="1">
    <citation type="submission" date="2023-11" db="EMBL/GenBank/DDBJ databases">
        <title>Genome assemblies of two species of porcelain crab, Petrolisthes cinctipes and Petrolisthes manimaculis (Anomura: Porcellanidae).</title>
        <authorList>
            <person name="Angst P."/>
        </authorList>
    </citation>
    <scope>NUCLEOTIDE SEQUENCE</scope>
    <source>
        <strain evidence="15">PB745_02</strain>
        <tissue evidence="15">Gill</tissue>
    </source>
</reference>